<dbReference type="Proteomes" id="UP000000379">
    <property type="component" value="Chromosome"/>
</dbReference>
<keyword evidence="2" id="KW-1185">Reference proteome</keyword>
<gene>
    <name evidence="1" type="ordered locus">Trad_2671</name>
</gene>
<name>D7CUJ0_TRURR</name>
<organism evidence="1 2">
    <name type="scientific">Truepera radiovictrix (strain DSM 17093 / CIP 108686 / LMG 22925 / RQ-24)</name>
    <dbReference type="NCBI Taxonomy" id="649638"/>
    <lineage>
        <taxon>Bacteria</taxon>
        <taxon>Thermotogati</taxon>
        <taxon>Deinococcota</taxon>
        <taxon>Deinococci</taxon>
        <taxon>Trueperales</taxon>
        <taxon>Trueperaceae</taxon>
        <taxon>Truepera</taxon>
    </lineage>
</organism>
<reference evidence="2" key="1">
    <citation type="submission" date="2010-05" db="EMBL/GenBank/DDBJ databases">
        <title>The complete genome of Truepera radiovictris DSM 17093.</title>
        <authorList>
            <consortium name="US DOE Joint Genome Institute (JGI-PGF)"/>
            <person name="Lucas S."/>
            <person name="Copeland A."/>
            <person name="Lapidus A."/>
            <person name="Glavina del Rio T."/>
            <person name="Dalin E."/>
            <person name="Tice H."/>
            <person name="Bruce D."/>
            <person name="Goodwin L."/>
            <person name="Pitluck S."/>
            <person name="Kyrpides N."/>
            <person name="Mavromatis K."/>
            <person name="Ovchinnikova G."/>
            <person name="Munk A.C."/>
            <person name="Detter J.C."/>
            <person name="Han C."/>
            <person name="Tapia R."/>
            <person name="Land M."/>
            <person name="Hauser L."/>
            <person name="Markowitz V."/>
            <person name="Cheng J.-F."/>
            <person name="Hugenholtz P."/>
            <person name="Woyke T."/>
            <person name="Wu D."/>
            <person name="Tindall B."/>
            <person name="Pomrenke H.G."/>
            <person name="Brambilla E."/>
            <person name="Klenk H.-P."/>
            <person name="Eisen J.A."/>
        </authorList>
    </citation>
    <scope>NUCLEOTIDE SEQUENCE [LARGE SCALE GENOMIC DNA]</scope>
    <source>
        <strain evidence="2">DSM 17093 / CIP 108686 / LMG 22925 / RQ-24</strain>
    </source>
</reference>
<reference evidence="1 2" key="2">
    <citation type="journal article" date="2011" name="Stand. Genomic Sci.">
        <title>Complete genome sequence of Truepera radiovictrix type strain (RQ-24).</title>
        <authorList>
            <person name="Ivanova N."/>
            <person name="Rohde C."/>
            <person name="Munk C."/>
            <person name="Nolan M."/>
            <person name="Lucas S."/>
            <person name="Del Rio T.G."/>
            <person name="Tice H."/>
            <person name="Deshpande S."/>
            <person name="Cheng J.F."/>
            <person name="Tapia R."/>
            <person name="Han C."/>
            <person name="Goodwin L."/>
            <person name="Pitluck S."/>
            <person name="Liolios K."/>
            <person name="Mavromatis K."/>
            <person name="Mikhailova N."/>
            <person name="Pati A."/>
            <person name="Chen A."/>
            <person name="Palaniappan K."/>
            <person name="Land M."/>
            <person name="Hauser L."/>
            <person name="Chang Y.J."/>
            <person name="Jeffries C.D."/>
            <person name="Brambilla E."/>
            <person name="Rohde M."/>
            <person name="Goker M."/>
            <person name="Tindall B.J."/>
            <person name="Woyke T."/>
            <person name="Bristow J."/>
            <person name="Eisen J.A."/>
            <person name="Markowitz V."/>
            <person name="Hugenholtz P."/>
            <person name="Kyrpides N.C."/>
            <person name="Klenk H.P."/>
            <person name="Lapidus A."/>
        </authorList>
    </citation>
    <scope>NUCLEOTIDE SEQUENCE [LARGE SCALE GENOMIC DNA]</scope>
    <source>
        <strain evidence="2">DSM 17093 / CIP 108686 / LMG 22925 / RQ-24</strain>
    </source>
</reference>
<accession>D7CUJ0</accession>
<protein>
    <submittedName>
        <fullName evidence="1">Uncharacterized protein</fullName>
    </submittedName>
</protein>
<evidence type="ECO:0000313" key="1">
    <source>
        <dbReference type="EMBL" id="ADI15775.1"/>
    </source>
</evidence>
<evidence type="ECO:0000313" key="2">
    <source>
        <dbReference type="Proteomes" id="UP000000379"/>
    </source>
</evidence>
<dbReference type="KEGG" id="tra:Trad_2671"/>
<dbReference type="HOGENOM" id="CLU_2095829_0_0_0"/>
<dbReference type="EMBL" id="CP002049">
    <property type="protein sequence ID" value="ADI15775.1"/>
    <property type="molecule type" value="Genomic_DNA"/>
</dbReference>
<sequence length="116" mass="12598">MIPSSMPQTYLVTTDYGDVLVRVNESCTNALEDDLLSLSEPTPEEAAAAGYSTPLRAFSAKMLDIIEGIGTGEVKADPKVIALLKKERATDELTRIERWAKGRRRAAGEQASESRG</sequence>
<proteinExistence type="predicted"/>
<dbReference type="AlphaFoldDB" id="D7CUJ0"/>